<name>A0A371E1B8_MUCPR</name>
<evidence type="ECO:0000313" key="2">
    <source>
        <dbReference type="Proteomes" id="UP000257109"/>
    </source>
</evidence>
<dbReference type="EMBL" id="QJKJ01017364">
    <property type="protein sequence ID" value="RDX58558.1"/>
    <property type="molecule type" value="Genomic_DNA"/>
</dbReference>
<gene>
    <name evidence="1" type="ORF">CR513_62119</name>
</gene>
<protein>
    <submittedName>
        <fullName evidence="1">Uncharacterized protein</fullName>
    </submittedName>
</protein>
<comment type="caution">
    <text evidence="1">The sequence shown here is derived from an EMBL/GenBank/DDBJ whole genome shotgun (WGS) entry which is preliminary data.</text>
</comment>
<dbReference type="OrthoDB" id="1938451at2759"/>
<organism evidence="1 2">
    <name type="scientific">Mucuna pruriens</name>
    <name type="common">Velvet bean</name>
    <name type="synonym">Dolichos pruriens</name>
    <dbReference type="NCBI Taxonomy" id="157652"/>
    <lineage>
        <taxon>Eukaryota</taxon>
        <taxon>Viridiplantae</taxon>
        <taxon>Streptophyta</taxon>
        <taxon>Embryophyta</taxon>
        <taxon>Tracheophyta</taxon>
        <taxon>Spermatophyta</taxon>
        <taxon>Magnoliopsida</taxon>
        <taxon>eudicotyledons</taxon>
        <taxon>Gunneridae</taxon>
        <taxon>Pentapetalae</taxon>
        <taxon>rosids</taxon>
        <taxon>fabids</taxon>
        <taxon>Fabales</taxon>
        <taxon>Fabaceae</taxon>
        <taxon>Papilionoideae</taxon>
        <taxon>50 kb inversion clade</taxon>
        <taxon>NPAAA clade</taxon>
        <taxon>indigoferoid/millettioid clade</taxon>
        <taxon>Phaseoleae</taxon>
        <taxon>Mucuna</taxon>
    </lineage>
</organism>
<sequence length="77" mass="8802">MSLVLVTIARRGIKSQVFPDFIVVLTPLEERKSKDIRSLYINDASRMKGNKTCVLLEGPNDIELEHSLHFVFKESNN</sequence>
<reference evidence="1" key="1">
    <citation type="submission" date="2018-05" db="EMBL/GenBank/DDBJ databases">
        <title>Draft genome of Mucuna pruriens seed.</title>
        <authorList>
            <person name="Nnadi N.E."/>
            <person name="Vos R."/>
            <person name="Hasami M.H."/>
            <person name="Devisetty U.K."/>
            <person name="Aguiy J.C."/>
        </authorList>
    </citation>
    <scope>NUCLEOTIDE SEQUENCE [LARGE SCALE GENOMIC DNA]</scope>
    <source>
        <strain evidence="1">JCA_2017</strain>
    </source>
</reference>
<feature type="non-terminal residue" evidence="1">
    <location>
        <position position="1"/>
    </location>
</feature>
<dbReference type="AlphaFoldDB" id="A0A371E1B8"/>
<dbReference type="Proteomes" id="UP000257109">
    <property type="component" value="Unassembled WGS sequence"/>
</dbReference>
<evidence type="ECO:0000313" key="1">
    <source>
        <dbReference type="EMBL" id="RDX58558.1"/>
    </source>
</evidence>
<proteinExistence type="predicted"/>
<keyword evidence="2" id="KW-1185">Reference proteome</keyword>
<accession>A0A371E1B8</accession>